<name>A0A1I7ZZS9_9BILA</name>
<protein>
    <submittedName>
        <fullName evidence="2">NAC domain-containing protein</fullName>
    </submittedName>
</protein>
<sequence>MVEVITFDKLCIRCHREKELKEKEEAAAAEAAAANAAIAAHRMHEHVHSVHSSASSMMLVDGSLPNPSEAVYSDVLMGIHDSDANDDGVLDSVVRDFGLDDRDLSDMLAQMPVEVDDDMGDLGHDYMDSMHHGAHDSLTSGLTMNHDWCDVEEFLDAEGWKSDLGSL</sequence>
<accession>A0A1I7ZZS9</accession>
<dbReference type="WBParaSite" id="L893_g31410.t1">
    <property type="protein sequence ID" value="L893_g31410.t1"/>
    <property type="gene ID" value="L893_g31410"/>
</dbReference>
<proteinExistence type="predicted"/>
<evidence type="ECO:0000313" key="1">
    <source>
        <dbReference type="Proteomes" id="UP000095287"/>
    </source>
</evidence>
<dbReference type="Proteomes" id="UP000095287">
    <property type="component" value="Unplaced"/>
</dbReference>
<dbReference type="AlphaFoldDB" id="A0A1I7ZZS9"/>
<organism evidence="1 2">
    <name type="scientific">Steinernema glaseri</name>
    <dbReference type="NCBI Taxonomy" id="37863"/>
    <lineage>
        <taxon>Eukaryota</taxon>
        <taxon>Metazoa</taxon>
        <taxon>Ecdysozoa</taxon>
        <taxon>Nematoda</taxon>
        <taxon>Chromadorea</taxon>
        <taxon>Rhabditida</taxon>
        <taxon>Tylenchina</taxon>
        <taxon>Panagrolaimomorpha</taxon>
        <taxon>Strongyloidoidea</taxon>
        <taxon>Steinernematidae</taxon>
        <taxon>Steinernema</taxon>
    </lineage>
</organism>
<keyword evidence="1" id="KW-1185">Reference proteome</keyword>
<evidence type="ECO:0000313" key="2">
    <source>
        <dbReference type="WBParaSite" id="L893_g31410.t1"/>
    </source>
</evidence>
<reference evidence="2" key="1">
    <citation type="submission" date="2016-11" db="UniProtKB">
        <authorList>
            <consortium name="WormBaseParasite"/>
        </authorList>
    </citation>
    <scope>IDENTIFICATION</scope>
</reference>